<dbReference type="RefSeq" id="WP_406580051.1">
    <property type="nucleotide sequence ID" value="NZ_JBJHQH010000004.1"/>
</dbReference>
<dbReference type="InterPro" id="IPR052159">
    <property type="entry name" value="Competence_DNA_uptake"/>
</dbReference>
<dbReference type="SMART" id="SM00849">
    <property type="entry name" value="Lactamase_B"/>
    <property type="match status" value="1"/>
</dbReference>
<feature type="transmembrane region" description="Helical" evidence="6">
    <location>
        <begin position="286"/>
        <end position="303"/>
    </location>
</feature>
<dbReference type="InterPro" id="IPR036866">
    <property type="entry name" value="RibonucZ/Hydroxyglut_hydro"/>
</dbReference>
<keyword evidence="3 6" id="KW-0812">Transmembrane</keyword>
<dbReference type="SUPFAM" id="SSF56281">
    <property type="entry name" value="Metallo-hydrolase/oxidoreductase"/>
    <property type="match status" value="1"/>
</dbReference>
<feature type="transmembrane region" description="Helical" evidence="6">
    <location>
        <begin position="395"/>
        <end position="416"/>
    </location>
</feature>
<dbReference type="InterPro" id="IPR004477">
    <property type="entry name" value="ComEC_N"/>
</dbReference>
<accession>A0ABW8RD47</accession>
<feature type="domain" description="Metallo-beta-lactamase" evidence="7">
    <location>
        <begin position="517"/>
        <end position="728"/>
    </location>
</feature>
<dbReference type="Proteomes" id="UP001623041">
    <property type="component" value="Unassembled WGS sequence"/>
</dbReference>
<dbReference type="CDD" id="cd07731">
    <property type="entry name" value="ComA-like_MBL-fold"/>
    <property type="match status" value="1"/>
</dbReference>
<name>A0ABW8RD47_9BACI</name>
<organism evidence="8 9">
    <name type="scientific">Bacillus salipaludis</name>
    <dbReference type="NCBI Taxonomy" id="2547811"/>
    <lineage>
        <taxon>Bacteria</taxon>
        <taxon>Bacillati</taxon>
        <taxon>Bacillota</taxon>
        <taxon>Bacilli</taxon>
        <taxon>Bacillales</taxon>
        <taxon>Bacillaceae</taxon>
        <taxon>Bacillus</taxon>
    </lineage>
</organism>
<keyword evidence="5 6" id="KW-0472">Membrane</keyword>
<dbReference type="NCBIfam" id="TIGR00361">
    <property type="entry name" value="ComEC_Rec2"/>
    <property type="match status" value="1"/>
</dbReference>
<evidence type="ECO:0000256" key="5">
    <source>
        <dbReference type="ARBA" id="ARBA00023136"/>
    </source>
</evidence>
<sequence length="775" mass="87323">MNGKYLYFAVAALLGALCSLVSLLPFLLVTSIYLSVLTKYKRFRKPELFVALVIFAVFFLAGERSETNNKSAIPKAHTNFILEYSQDPKIDGDLLQVQAVDKQFKEKLLIRYQLKSLEEKTALHNKSFYSCLCKVSGIMEKPSIAKNPNSFDYRRYLATKEIYWIVEIQENPLQHCYTLNPSPLVVIKQLRFTGIRFLEKNFPPEMASLSAALIFGDRNILDPELLGDYQKTGIVHLLAISGLHVSLLIGMVFYIGIRCGLTRQFMTNFLLITLPVYVILTGGSPSVIRAALMIFLILLTVKWKSRIKLLPIDAISLGFILFLLFTPLVIFDIGFQLSFSVSFAIILSAPHILKKYRENGTRMLVTSTAAQLAALPLLLYHFFEVSMVGILANLLFIPLFSFVYLPGLYILFFIQLLFGKTPQILIDLLLKIINLSNQLIDFLANFSFGRFIPGKPNMIMLIIYLLLILALFLIWEAGAYSKKRLHLVGLAVMLLTFQSCWNWLNPYGDVTMIDVGQGDSILIHLPHGKGNYLIDTGGTIGFGEEKWSQRTKPFEVGRDVVVPYLKGKGITRIDKLILTHGDMDHIGGAISILTELEVKQILLPSVTEPSETERTIIQMAKKQGIPVVNVSAEDHWKWNESEFFVLSPEENFSGERNSGSIAFIAHIGGVNWFFGGDLDQDGEEKIIKEFPNLKVDVLKAGHHGSKTSSAEDFIQQIKPQVALISAGEKNRFGHPHQEVLNRLNDTKTIIYRTDLQGAITYRFYHGNGTFSTYLP</sequence>
<dbReference type="InterPro" id="IPR004797">
    <property type="entry name" value="Competence_ComEC/Rec2"/>
</dbReference>
<dbReference type="InterPro" id="IPR001279">
    <property type="entry name" value="Metallo-B-lactamas"/>
</dbReference>
<evidence type="ECO:0000313" key="8">
    <source>
        <dbReference type="EMBL" id="MFK9091390.1"/>
    </source>
</evidence>
<evidence type="ECO:0000256" key="6">
    <source>
        <dbReference type="SAM" id="Phobius"/>
    </source>
</evidence>
<evidence type="ECO:0000256" key="2">
    <source>
        <dbReference type="ARBA" id="ARBA00022475"/>
    </source>
</evidence>
<dbReference type="Pfam" id="PF03772">
    <property type="entry name" value="Competence"/>
    <property type="match status" value="1"/>
</dbReference>
<comment type="subcellular location">
    <subcellularLocation>
        <location evidence="1">Cell membrane</location>
        <topology evidence="1">Multi-pass membrane protein</topology>
    </subcellularLocation>
</comment>
<evidence type="ECO:0000259" key="7">
    <source>
        <dbReference type="SMART" id="SM00849"/>
    </source>
</evidence>
<reference evidence="8 9" key="1">
    <citation type="submission" date="2024-11" db="EMBL/GenBank/DDBJ databases">
        <authorList>
            <person name="Lucas J.A."/>
        </authorList>
    </citation>
    <scope>NUCLEOTIDE SEQUENCE [LARGE SCALE GENOMIC DNA]</scope>
    <source>
        <strain evidence="8 9">Z 5.4</strain>
    </source>
</reference>
<evidence type="ECO:0000256" key="3">
    <source>
        <dbReference type="ARBA" id="ARBA00022692"/>
    </source>
</evidence>
<dbReference type="PANTHER" id="PTHR30619:SF1">
    <property type="entry name" value="RECOMBINATION PROTEIN 2"/>
    <property type="match status" value="1"/>
</dbReference>
<feature type="transmembrane region" description="Helical" evidence="6">
    <location>
        <begin position="46"/>
        <end position="62"/>
    </location>
</feature>
<dbReference type="InterPro" id="IPR025405">
    <property type="entry name" value="DUF4131"/>
</dbReference>
<feature type="transmembrane region" description="Helical" evidence="6">
    <location>
        <begin position="234"/>
        <end position="257"/>
    </location>
</feature>
<keyword evidence="4 6" id="KW-1133">Transmembrane helix</keyword>
<feature type="transmembrane region" description="Helical" evidence="6">
    <location>
        <begin position="487"/>
        <end position="504"/>
    </location>
</feature>
<dbReference type="InterPro" id="IPR035681">
    <property type="entry name" value="ComA-like_MBL"/>
</dbReference>
<feature type="transmembrane region" description="Helical" evidence="6">
    <location>
        <begin position="310"/>
        <end position="331"/>
    </location>
</feature>
<dbReference type="Pfam" id="PF00753">
    <property type="entry name" value="Lactamase_B"/>
    <property type="match status" value="1"/>
</dbReference>
<dbReference type="PANTHER" id="PTHR30619">
    <property type="entry name" value="DNA INTERNALIZATION/COMPETENCE PROTEIN COMEC/REC2"/>
    <property type="match status" value="1"/>
</dbReference>
<gene>
    <name evidence="8" type="ORF">ACJEBI_07840</name>
</gene>
<comment type="caution">
    <text evidence="8">The sequence shown here is derived from an EMBL/GenBank/DDBJ whole genome shotgun (WGS) entry which is preliminary data.</text>
</comment>
<keyword evidence="2" id="KW-1003">Cell membrane</keyword>
<evidence type="ECO:0000256" key="4">
    <source>
        <dbReference type="ARBA" id="ARBA00022989"/>
    </source>
</evidence>
<proteinExistence type="predicted"/>
<evidence type="ECO:0000313" key="9">
    <source>
        <dbReference type="Proteomes" id="UP001623041"/>
    </source>
</evidence>
<dbReference type="Pfam" id="PF13567">
    <property type="entry name" value="DUF4131"/>
    <property type="match status" value="1"/>
</dbReference>
<dbReference type="EMBL" id="JBJHQH010000004">
    <property type="protein sequence ID" value="MFK9091390.1"/>
    <property type="molecule type" value="Genomic_DNA"/>
</dbReference>
<dbReference type="Gene3D" id="3.60.15.10">
    <property type="entry name" value="Ribonuclease Z/Hydroxyacylglutathione hydrolase-like"/>
    <property type="match status" value="1"/>
</dbReference>
<feature type="transmembrane region" description="Helical" evidence="6">
    <location>
        <begin position="365"/>
        <end position="383"/>
    </location>
</feature>
<evidence type="ECO:0000256" key="1">
    <source>
        <dbReference type="ARBA" id="ARBA00004651"/>
    </source>
</evidence>
<keyword evidence="9" id="KW-1185">Reference proteome</keyword>
<feature type="transmembrane region" description="Helical" evidence="6">
    <location>
        <begin position="6"/>
        <end position="34"/>
    </location>
</feature>
<feature type="transmembrane region" description="Helical" evidence="6">
    <location>
        <begin position="458"/>
        <end position="475"/>
    </location>
</feature>
<protein>
    <submittedName>
        <fullName evidence="8">DNA internalization-related competence protein ComEC/Rec2</fullName>
    </submittedName>
</protein>
<dbReference type="NCBIfam" id="TIGR00360">
    <property type="entry name" value="ComEC_N-term"/>
    <property type="match status" value="1"/>
</dbReference>